<comment type="caution">
    <text evidence="1">The sequence shown here is derived from an EMBL/GenBank/DDBJ whole genome shotgun (WGS) entry which is preliminary data.</text>
</comment>
<organism evidence="1 2">
    <name type="scientific">Paracidovorax wautersii</name>
    <dbReference type="NCBI Taxonomy" id="1177982"/>
    <lineage>
        <taxon>Bacteria</taxon>
        <taxon>Pseudomonadati</taxon>
        <taxon>Pseudomonadota</taxon>
        <taxon>Betaproteobacteria</taxon>
        <taxon>Burkholderiales</taxon>
        <taxon>Comamonadaceae</taxon>
        <taxon>Paracidovorax</taxon>
    </lineage>
</organism>
<proteinExistence type="predicted"/>
<evidence type="ECO:0000313" key="1">
    <source>
        <dbReference type="EMBL" id="MDR6215547.1"/>
    </source>
</evidence>
<dbReference type="EMBL" id="JAVIZX010000001">
    <property type="protein sequence ID" value="MDR6215547.1"/>
    <property type="molecule type" value="Genomic_DNA"/>
</dbReference>
<gene>
    <name evidence="1" type="ORF">QE399_003236</name>
</gene>
<sequence>MDESIKNHQFRSWHLMDSADTITLKPMRYSIKSNQYKPWVATAGTDRGRRQAMALFPLPISKWRCPQGMPQSAQAAAGC</sequence>
<accession>A0ABU1IEC1</accession>
<evidence type="ECO:0000313" key="2">
    <source>
        <dbReference type="Proteomes" id="UP001267710"/>
    </source>
</evidence>
<protein>
    <submittedName>
        <fullName evidence="1">Uncharacterized protein</fullName>
    </submittedName>
</protein>
<keyword evidence="2" id="KW-1185">Reference proteome</keyword>
<dbReference type="Proteomes" id="UP001267710">
    <property type="component" value="Unassembled WGS sequence"/>
</dbReference>
<reference evidence="1 2" key="1">
    <citation type="submission" date="2023-08" db="EMBL/GenBank/DDBJ databases">
        <title>Functional and genomic diversity of the sorghum phyllosphere microbiome.</title>
        <authorList>
            <person name="Shade A."/>
        </authorList>
    </citation>
    <scope>NUCLEOTIDE SEQUENCE [LARGE SCALE GENOMIC DNA]</scope>
    <source>
        <strain evidence="1 2">SORGH_AS_0335</strain>
    </source>
</reference>
<name>A0ABU1IEC1_9BURK</name>
<dbReference type="RefSeq" id="WP_309830266.1">
    <property type="nucleotide sequence ID" value="NZ_JAVIZX010000001.1"/>
</dbReference>